<dbReference type="InterPro" id="IPR045143">
    <property type="entry name" value="Spc25"/>
</dbReference>
<evidence type="ECO:0000313" key="12">
    <source>
        <dbReference type="EMBL" id="KAG0141211.1"/>
    </source>
</evidence>
<keyword evidence="3 9" id="KW-0132">Cell division</keyword>
<name>A0A9P6NCH6_9BASI</name>
<dbReference type="OrthoDB" id="4056921at2759"/>
<evidence type="ECO:0000256" key="9">
    <source>
        <dbReference type="RuleBase" id="RU367150"/>
    </source>
</evidence>
<dbReference type="AlphaFoldDB" id="A0A9P6NCH6"/>
<accession>A0A9P6NCH6</accession>
<dbReference type="EMBL" id="MU167397">
    <property type="protein sequence ID" value="KAG0141211.1"/>
    <property type="molecule type" value="Genomic_DNA"/>
</dbReference>
<keyword evidence="8 9" id="KW-0137">Centromere</keyword>
<dbReference type="GO" id="GO:0031262">
    <property type="term" value="C:Ndc80 complex"/>
    <property type="evidence" value="ECO:0007669"/>
    <property type="project" value="InterPro"/>
</dbReference>
<dbReference type="CDD" id="cd23784">
    <property type="entry name" value="RWD_Spc25"/>
    <property type="match status" value="1"/>
</dbReference>
<evidence type="ECO:0000256" key="3">
    <source>
        <dbReference type="ARBA" id="ARBA00022618"/>
    </source>
</evidence>
<evidence type="ECO:0000259" key="11">
    <source>
        <dbReference type="Pfam" id="PF08234"/>
    </source>
</evidence>
<dbReference type="Pfam" id="PF08234">
    <property type="entry name" value="Spindle_Spc25"/>
    <property type="match status" value="1"/>
</dbReference>
<gene>
    <name evidence="12" type="ORF">CROQUDRAFT_52062</name>
</gene>
<evidence type="ECO:0000313" key="13">
    <source>
        <dbReference type="Proteomes" id="UP000886653"/>
    </source>
</evidence>
<dbReference type="GO" id="GO:0051301">
    <property type="term" value="P:cell division"/>
    <property type="evidence" value="ECO:0007669"/>
    <property type="project" value="UniProtKB-UniRule"/>
</dbReference>
<reference evidence="12" key="1">
    <citation type="submission" date="2013-11" db="EMBL/GenBank/DDBJ databases">
        <title>Genome sequence of the fusiform rust pathogen reveals effectors for host alternation and coevolution with pine.</title>
        <authorList>
            <consortium name="DOE Joint Genome Institute"/>
            <person name="Smith K."/>
            <person name="Pendleton A."/>
            <person name="Kubisiak T."/>
            <person name="Anderson C."/>
            <person name="Salamov A."/>
            <person name="Aerts A."/>
            <person name="Riley R."/>
            <person name="Clum A."/>
            <person name="Lindquist E."/>
            <person name="Ence D."/>
            <person name="Campbell M."/>
            <person name="Kronenberg Z."/>
            <person name="Feau N."/>
            <person name="Dhillon B."/>
            <person name="Hamelin R."/>
            <person name="Burleigh J."/>
            <person name="Smith J."/>
            <person name="Yandell M."/>
            <person name="Nelson C."/>
            <person name="Grigoriev I."/>
            <person name="Davis J."/>
        </authorList>
    </citation>
    <scope>NUCLEOTIDE SEQUENCE</scope>
    <source>
        <strain evidence="12">G11</strain>
    </source>
</reference>
<comment type="caution">
    <text evidence="12">The sequence shown here is derived from an EMBL/GenBank/DDBJ whole genome shotgun (WGS) entry which is preliminary data.</text>
</comment>
<comment type="subunit">
    <text evidence="9">Component of the NDC80 complex.</text>
</comment>
<protein>
    <recommendedName>
        <fullName evidence="9">Kinetochore protein SPC25</fullName>
    </recommendedName>
</protein>
<organism evidence="12 13">
    <name type="scientific">Cronartium quercuum f. sp. fusiforme G11</name>
    <dbReference type="NCBI Taxonomy" id="708437"/>
    <lineage>
        <taxon>Eukaryota</taxon>
        <taxon>Fungi</taxon>
        <taxon>Dikarya</taxon>
        <taxon>Basidiomycota</taxon>
        <taxon>Pucciniomycotina</taxon>
        <taxon>Pucciniomycetes</taxon>
        <taxon>Pucciniales</taxon>
        <taxon>Coleosporiaceae</taxon>
        <taxon>Cronartium</taxon>
    </lineage>
</organism>
<keyword evidence="7 9" id="KW-0131">Cell cycle</keyword>
<comment type="subcellular location">
    <subcellularLocation>
        <location evidence="9">Nucleus</location>
    </subcellularLocation>
    <subcellularLocation>
        <location evidence="9">Chromosome</location>
        <location evidence="9">Centromere</location>
        <location evidence="9">Kinetochore</location>
    </subcellularLocation>
</comment>
<dbReference type="InterPro" id="IPR013255">
    <property type="entry name" value="Spc25_C"/>
</dbReference>
<evidence type="ECO:0000256" key="2">
    <source>
        <dbReference type="ARBA" id="ARBA00022454"/>
    </source>
</evidence>
<dbReference type="GO" id="GO:0005634">
    <property type="term" value="C:nucleus"/>
    <property type="evidence" value="ECO:0007669"/>
    <property type="project" value="UniProtKB-SubCell"/>
</dbReference>
<keyword evidence="4 9" id="KW-0498">Mitosis</keyword>
<evidence type="ECO:0000256" key="6">
    <source>
        <dbReference type="ARBA" id="ARBA00023054"/>
    </source>
</evidence>
<feature type="domain" description="Chromosome segregation protein Spc25 C-terminal" evidence="11">
    <location>
        <begin position="241"/>
        <end position="307"/>
    </location>
</feature>
<keyword evidence="6 10" id="KW-0175">Coiled coil</keyword>
<comment type="similarity">
    <text evidence="1 9">Belongs to the SPC25 family.</text>
</comment>
<evidence type="ECO:0000256" key="5">
    <source>
        <dbReference type="ARBA" id="ARBA00022838"/>
    </source>
</evidence>
<keyword evidence="9" id="KW-0539">Nucleus</keyword>
<proteinExistence type="inferred from homology"/>
<dbReference type="GO" id="GO:0007059">
    <property type="term" value="P:chromosome segregation"/>
    <property type="evidence" value="ECO:0007669"/>
    <property type="project" value="InterPro"/>
</dbReference>
<keyword evidence="2 9" id="KW-0158">Chromosome</keyword>
<feature type="coiled-coil region" evidence="10">
    <location>
        <begin position="101"/>
        <end position="231"/>
    </location>
</feature>
<evidence type="ECO:0000256" key="7">
    <source>
        <dbReference type="ARBA" id="ARBA00023306"/>
    </source>
</evidence>
<dbReference type="PANTHER" id="PTHR14281:SF0">
    <property type="entry name" value="KINETOCHORE PROTEIN SPC25"/>
    <property type="match status" value="1"/>
</dbReference>
<evidence type="ECO:0000256" key="10">
    <source>
        <dbReference type="SAM" id="Coils"/>
    </source>
</evidence>
<keyword evidence="5 9" id="KW-0995">Kinetochore</keyword>
<evidence type="ECO:0000256" key="4">
    <source>
        <dbReference type="ARBA" id="ARBA00022776"/>
    </source>
</evidence>
<evidence type="ECO:0000256" key="8">
    <source>
        <dbReference type="ARBA" id="ARBA00023328"/>
    </source>
</evidence>
<dbReference type="Gene3D" id="3.30.457.50">
    <property type="entry name" value="Chromosome segregation protein Spc25"/>
    <property type="match status" value="1"/>
</dbReference>
<keyword evidence="13" id="KW-1185">Reference proteome</keyword>
<comment type="function">
    <text evidence="9">Acts as a component of the essential kinetochore-associated NDC80 complex, which is required for chromosome segregation and spindle checkpoint activity.</text>
</comment>
<evidence type="ECO:0000256" key="1">
    <source>
        <dbReference type="ARBA" id="ARBA00006379"/>
    </source>
</evidence>
<dbReference type="PANTHER" id="PTHR14281">
    <property type="entry name" value="KINETOCHORE PROTEIN SPC25-RELATED"/>
    <property type="match status" value="1"/>
</dbReference>
<sequence length="314" mass="35495">MSPPPAHFNNQPATPLRFPNVAAGFTANGQPSSALRVPHWLASPSKKRQMLLGTPPITRTPSRAPAPPTPARVEQAATAEVGVTPLPQQIIGRDPDLLIVLENHQETLDRVTEKYRQMKVEAAHTLHAELAACEHERTQAKCQLAVVQKQLAEGVEVAERLKNEVGSAKKRLRGLVEDRRTMELKLSELKEVVGEFERRKEVLENQNKVRKKELVEVLKMAKEEAQFLEEITGMRILLIGVDRLRFEFTMIDLNHYDRPFVMDLDLSSTDYKILALKPSLPEAHLLLKQLNQSRDFNRFLCGIKKGFNQAARTQ</sequence>
<dbReference type="Proteomes" id="UP000886653">
    <property type="component" value="Unassembled WGS sequence"/>
</dbReference>